<dbReference type="OrthoDB" id="7375660at2"/>
<evidence type="ECO:0000313" key="2">
    <source>
        <dbReference type="Proteomes" id="UP000298781"/>
    </source>
</evidence>
<name>A0A4D7B9E8_9HYPH</name>
<accession>A0A4D7B9E8</accession>
<evidence type="ECO:0000313" key="1">
    <source>
        <dbReference type="EMBL" id="QCI67150.1"/>
    </source>
</evidence>
<dbReference type="RefSeq" id="WP_136962585.1">
    <property type="nucleotide sequence ID" value="NZ_CP039690.1"/>
</dbReference>
<dbReference type="Proteomes" id="UP000298781">
    <property type="component" value="Chromosome"/>
</dbReference>
<reference evidence="1 2" key="1">
    <citation type="submission" date="2019-04" db="EMBL/GenBank/DDBJ databases">
        <title>Phreatobacter aquaticus sp. nov.</title>
        <authorList>
            <person name="Choi A."/>
        </authorList>
    </citation>
    <scope>NUCLEOTIDE SEQUENCE [LARGE SCALE GENOMIC DNA]</scope>
    <source>
        <strain evidence="1 2">KCTC 52518</strain>
    </source>
</reference>
<dbReference type="EMBL" id="CP039690">
    <property type="protein sequence ID" value="QCI67150.1"/>
    <property type="molecule type" value="Genomic_DNA"/>
</dbReference>
<gene>
    <name evidence="1" type="ORF">E8M01_24675</name>
</gene>
<dbReference type="AlphaFoldDB" id="A0A4D7B9E8"/>
<sequence>MIETICRRAAAIATWAFIVFLMALTGLGGSRPGHAQAALPEWQEYRSVAGGFRIEFPGKPVVTAYNRGGMAVSQADLVLGTQDFMASSAESGNIAGRPVDNLLSSIRARVAREGRVRGEERRDTAGFPSMRLIVDRDQQTMVALWILKQNRWITVTASGPSGFDADPTLRRYFDSFQLNAD</sequence>
<proteinExistence type="predicted"/>
<evidence type="ECO:0008006" key="3">
    <source>
        <dbReference type="Google" id="ProtNLM"/>
    </source>
</evidence>
<keyword evidence="2" id="KW-1185">Reference proteome</keyword>
<protein>
    <recommendedName>
        <fullName evidence="3">DUF1795 domain-containing protein</fullName>
    </recommendedName>
</protein>
<organism evidence="1 2">
    <name type="scientific">Phreatobacter stygius</name>
    <dbReference type="NCBI Taxonomy" id="1940610"/>
    <lineage>
        <taxon>Bacteria</taxon>
        <taxon>Pseudomonadati</taxon>
        <taxon>Pseudomonadota</taxon>
        <taxon>Alphaproteobacteria</taxon>
        <taxon>Hyphomicrobiales</taxon>
        <taxon>Phreatobacteraceae</taxon>
        <taxon>Phreatobacter</taxon>
    </lineage>
</organism>
<dbReference type="KEGG" id="pstg:E8M01_24675"/>